<keyword evidence="3" id="KW-1185">Reference proteome</keyword>
<evidence type="ECO:0000313" key="2">
    <source>
        <dbReference type="EMBL" id="TKA22593.1"/>
    </source>
</evidence>
<gene>
    <name evidence="2" type="ORF">B0A50_08282</name>
</gene>
<dbReference type="EMBL" id="NAJL01000070">
    <property type="protein sequence ID" value="TKA22593.1"/>
    <property type="molecule type" value="Genomic_DNA"/>
</dbReference>
<dbReference type="Proteomes" id="UP000308549">
    <property type="component" value="Unassembled WGS sequence"/>
</dbReference>
<reference evidence="2 3" key="1">
    <citation type="submission" date="2017-03" db="EMBL/GenBank/DDBJ databases">
        <title>Genomes of endolithic fungi from Antarctica.</title>
        <authorList>
            <person name="Coleine C."/>
            <person name="Masonjones S."/>
            <person name="Stajich J.E."/>
        </authorList>
    </citation>
    <scope>NUCLEOTIDE SEQUENCE [LARGE SCALE GENOMIC DNA]</scope>
    <source>
        <strain evidence="2 3">CCFEE 6315</strain>
    </source>
</reference>
<sequence>MQYFRSRNRSETYPPLADGLLQGRNAQQRQSFIVPINWAPPTLATRDTVAMSQIDKPEGHLVMTFQMNNFPARRAMAPEFSPDLVNGVERADHNSGGVEIVVSRDDSAEQQKNAKAVSGLTVTAKAVITPRSTARPDKGGPHAVKTKLQETARAVLQAPGKDVHSTVTTEAAATSKDIHDSNGREESVMEHLHDLPQIPIATPDQQRLPGHVCKSIASERLPEQVYKPATSKRLPEQVCEPTASKRLTEQVYKPTANERLPEQVYKPTANERLPEQVYKSIANKRLPKQVYKSAAREGSADGHPSAVRKELNPGQRQGRRAHG</sequence>
<organism evidence="2 3">
    <name type="scientific">Salinomyces thailandicus</name>
    <dbReference type="NCBI Taxonomy" id="706561"/>
    <lineage>
        <taxon>Eukaryota</taxon>
        <taxon>Fungi</taxon>
        <taxon>Dikarya</taxon>
        <taxon>Ascomycota</taxon>
        <taxon>Pezizomycotina</taxon>
        <taxon>Dothideomycetes</taxon>
        <taxon>Dothideomycetidae</taxon>
        <taxon>Mycosphaerellales</taxon>
        <taxon>Teratosphaeriaceae</taxon>
        <taxon>Salinomyces</taxon>
    </lineage>
</organism>
<protein>
    <submittedName>
        <fullName evidence="2">Uncharacterized protein</fullName>
    </submittedName>
</protein>
<name>A0A4U0TKZ6_9PEZI</name>
<proteinExistence type="predicted"/>
<evidence type="ECO:0000313" key="3">
    <source>
        <dbReference type="Proteomes" id="UP000308549"/>
    </source>
</evidence>
<feature type="region of interest" description="Disordered" evidence="1">
    <location>
        <begin position="284"/>
        <end position="323"/>
    </location>
</feature>
<comment type="caution">
    <text evidence="2">The sequence shown here is derived from an EMBL/GenBank/DDBJ whole genome shotgun (WGS) entry which is preliminary data.</text>
</comment>
<feature type="region of interest" description="Disordered" evidence="1">
    <location>
        <begin position="158"/>
        <end position="182"/>
    </location>
</feature>
<accession>A0A4U0TKZ6</accession>
<evidence type="ECO:0000256" key="1">
    <source>
        <dbReference type="SAM" id="MobiDB-lite"/>
    </source>
</evidence>
<dbReference type="AlphaFoldDB" id="A0A4U0TKZ6"/>